<keyword evidence="3" id="KW-1185">Reference proteome</keyword>
<dbReference type="InterPro" id="IPR024445">
    <property type="entry name" value="Tnp_ISXO2-like"/>
</dbReference>
<evidence type="ECO:0000313" key="3">
    <source>
        <dbReference type="Proteomes" id="UP000887159"/>
    </source>
</evidence>
<protein>
    <submittedName>
        <fullName evidence="2">Mitotic-spindle organizing protein 2A</fullName>
    </submittedName>
</protein>
<dbReference type="AlphaFoldDB" id="A0A8X6RKT9"/>
<evidence type="ECO:0000313" key="2">
    <source>
        <dbReference type="EMBL" id="GFX96040.1"/>
    </source>
</evidence>
<feature type="domain" description="ISXO2-like transposase" evidence="1">
    <location>
        <begin position="104"/>
        <end position="211"/>
    </location>
</feature>
<comment type="caution">
    <text evidence="2">The sequence shown here is derived from an EMBL/GenBank/DDBJ whole genome shotgun (WGS) entry which is preliminary data.</text>
</comment>
<gene>
    <name evidence="2" type="primary">X975_03759</name>
    <name evidence="2" type="ORF">TNCV_2289301</name>
</gene>
<dbReference type="EMBL" id="BMAU01021190">
    <property type="protein sequence ID" value="GFX96040.1"/>
    <property type="molecule type" value="Genomic_DNA"/>
</dbReference>
<dbReference type="Proteomes" id="UP000887159">
    <property type="component" value="Unassembled WGS sequence"/>
</dbReference>
<evidence type="ECO:0000259" key="1">
    <source>
        <dbReference type="SMART" id="SM01126"/>
    </source>
</evidence>
<sequence length="214" mass="24411">MASEIKLLESEATTGFFVLLGEQGNKAVLRVMKEGLIPSRYECPKCKKGMRLVERKGTIDGFEWRCRVQSKENPYFVCQSVRKGMWFSHSRLSICVILRLTSAKLGGEGKIVGIDESLFGKMKYGKGKRVKGNWVFGGVQRDSKKCFFRVVPNRTKVELLSVIREWILPGTTIISDCWRAYKCLSDEGYRHLTVSRPVHTLIESKERGRPSKEV</sequence>
<dbReference type="InterPro" id="IPR053164">
    <property type="entry name" value="IS1016-like_transposase"/>
</dbReference>
<accession>A0A8X6RKT9</accession>
<dbReference type="PANTHER" id="PTHR47163">
    <property type="entry name" value="DDE_TNP_IS1595 DOMAIN-CONTAINING PROTEIN"/>
    <property type="match status" value="1"/>
</dbReference>
<dbReference type="PANTHER" id="PTHR47163:SF2">
    <property type="entry name" value="SI:DKEY-17M8.2"/>
    <property type="match status" value="1"/>
</dbReference>
<name>A0A8X6RKT9_TRICX</name>
<organism evidence="2 3">
    <name type="scientific">Trichonephila clavipes</name>
    <name type="common">Golden silk orbweaver</name>
    <name type="synonym">Nephila clavipes</name>
    <dbReference type="NCBI Taxonomy" id="2585209"/>
    <lineage>
        <taxon>Eukaryota</taxon>
        <taxon>Metazoa</taxon>
        <taxon>Ecdysozoa</taxon>
        <taxon>Arthropoda</taxon>
        <taxon>Chelicerata</taxon>
        <taxon>Arachnida</taxon>
        <taxon>Araneae</taxon>
        <taxon>Araneomorphae</taxon>
        <taxon>Entelegynae</taxon>
        <taxon>Araneoidea</taxon>
        <taxon>Nephilidae</taxon>
        <taxon>Trichonephila</taxon>
    </lineage>
</organism>
<dbReference type="Pfam" id="PF12762">
    <property type="entry name" value="DDE_Tnp_IS1595"/>
    <property type="match status" value="1"/>
</dbReference>
<reference evidence="2" key="1">
    <citation type="submission" date="2020-08" db="EMBL/GenBank/DDBJ databases">
        <title>Multicomponent nature underlies the extraordinary mechanical properties of spider dragline silk.</title>
        <authorList>
            <person name="Kono N."/>
            <person name="Nakamura H."/>
            <person name="Mori M."/>
            <person name="Yoshida Y."/>
            <person name="Ohtoshi R."/>
            <person name="Malay A.D."/>
            <person name="Moran D.A.P."/>
            <person name="Tomita M."/>
            <person name="Numata K."/>
            <person name="Arakawa K."/>
        </authorList>
    </citation>
    <scope>NUCLEOTIDE SEQUENCE</scope>
</reference>
<proteinExistence type="predicted"/>
<dbReference type="SMART" id="SM01126">
    <property type="entry name" value="DDE_Tnp_IS1595"/>
    <property type="match status" value="1"/>
</dbReference>